<evidence type="ECO:0000256" key="1">
    <source>
        <dbReference type="SAM" id="MobiDB-lite"/>
    </source>
</evidence>
<dbReference type="Proteomes" id="UP000281118">
    <property type="component" value="Unassembled WGS sequence"/>
</dbReference>
<feature type="domain" description="N-acetyltransferase" evidence="2">
    <location>
        <begin position="46"/>
        <end position="217"/>
    </location>
</feature>
<reference evidence="3 4" key="1">
    <citation type="submission" date="2018-12" db="EMBL/GenBank/DDBJ databases">
        <title>The genome sequences of Variovorax guangxiensis DSM 27352.</title>
        <authorList>
            <person name="Gao J."/>
            <person name="Sun J."/>
        </authorList>
    </citation>
    <scope>NUCLEOTIDE SEQUENCE [LARGE SCALE GENOMIC DNA]</scope>
    <source>
        <strain evidence="3 4">DSM 27352</strain>
    </source>
</reference>
<dbReference type="EMBL" id="RXFT01000001">
    <property type="protein sequence ID" value="RUR66533.1"/>
    <property type="molecule type" value="Genomic_DNA"/>
</dbReference>
<dbReference type="SUPFAM" id="SSF55729">
    <property type="entry name" value="Acyl-CoA N-acyltransferases (Nat)"/>
    <property type="match status" value="1"/>
</dbReference>
<gene>
    <name evidence="3" type="ORF">EJP67_05590</name>
</gene>
<dbReference type="InterPro" id="IPR016181">
    <property type="entry name" value="Acyl_CoA_acyltransferase"/>
</dbReference>
<dbReference type="Gene3D" id="3.40.630.30">
    <property type="match status" value="1"/>
</dbReference>
<evidence type="ECO:0000259" key="2">
    <source>
        <dbReference type="PROSITE" id="PS51186"/>
    </source>
</evidence>
<dbReference type="GO" id="GO:0016747">
    <property type="term" value="F:acyltransferase activity, transferring groups other than amino-acyl groups"/>
    <property type="evidence" value="ECO:0007669"/>
    <property type="project" value="InterPro"/>
</dbReference>
<keyword evidence="3" id="KW-0808">Transferase</keyword>
<dbReference type="OrthoDB" id="9799092at2"/>
<dbReference type="Pfam" id="PF00583">
    <property type="entry name" value="Acetyltransf_1"/>
    <property type="match status" value="1"/>
</dbReference>
<name>A0A433MFC3_9BURK</name>
<accession>A0A433MFC3</accession>
<dbReference type="AlphaFoldDB" id="A0A433MFC3"/>
<dbReference type="CDD" id="cd04301">
    <property type="entry name" value="NAT_SF"/>
    <property type="match status" value="1"/>
</dbReference>
<feature type="compositionally biased region" description="Low complexity" evidence="1">
    <location>
        <begin position="1"/>
        <end position="19"/>
    </location>
</feature>
<evidence type="ECO:0000313" key="3">
    <source>
        <dbReference type="EMBL" id="RUR66533.1"/>
    </source>
</evidence>
<comment type="caution">
    <text evidence="3">The sequence shown here is derived from an EMBL/GenBank/DDBJ whole genome shotgun (WGS) entry which is preliminary data.</text>
</comment>
<dbReference type="PANTHER" id="PTHR43072:SF60">
    <property type="entry name" value="L-2,4-DIAMINOBUTYRIC ACID ACETYLTRANSFERASE"/>
    <property type="match status" value="1"/>
</dbReference>
<organism evidence="3 4">
    <name type="scientific">Variovorax guangxiensis</name>
    <dbReference type="NCBI Taxonomy" id="1775474"/>
    <lineage>
        <taxon>Bacteria</taxon>
        <taxon>Pseudomonadati</taxon>
        <taxon>Pseudomonadota</taxon>
        <taxon>Betaproteobacteria</taxon>
        <taxon>Burkholderiales</taxon>
        <taxon>Comamonadaceae</taxon>
        <taxon>Variovorax</taxon>
    </lineage>
</organism>
<proteinExistence type="predicted"/>
<dbReference type="InterPro" id="IPR000182">
    <property type="entry name" value="GNAT_dom"/>
</dbReference>
<protein>
    <submittedName>
        <fullName evidence="3">GNAT family N-acetyltransferase</fullName>
    </submittedName>
</protein>
<evidence type="ECO:0000313" key="4">
    <source>
        <dbReference type="Proteomes" id="UP000281118"/>
    </source>
</evidence>
<sequence>MRAARRTTPPSPPSSARTARGSRRKPCCRRGRLSVSVSEALPRDRNVVRRLSAADAEAYRAVMLDAYARHPSAFTSTVEERAALPLSWWMERLGAADGASGDSVVYGAFDDSGALVGAAGLSFETRERASHKATLFGMSVKASARRVGFGRRLVLALLDHARARAGLRVVQLTVTEGNEAAQKLYEDCGFRSFGVEPMAIALGGALLGKVHMWCDLGEGRA</sequence>
<feature type="region of interest" description="Disordered" evidence="1">
    <location>
        <begin position="1"/>
        <end position="28"/>
    </location>
</feature>
<dbReference type="PANTHER" id="PTHR43072">
    <property type="entry name" value="N-ACETYLTRANSFERASE"/>
    <property type="match status" value="1"/>
</dbReference>
<dbReference type="PROSITE" id="PS51186">
    <property type="entry name" value="GNAT"/>
    <property type="match status" value="1"/>
</dbReference>